<evidence type="ECO:0000256" key="3">
    <source>
        <dbReference type="ARBA" id="ARBA00022679"/>
    </source>
</evidence>
<comment type="similarity">
    <text evidence="1">Belongs to the glycosyltransferase 2 family.</text>
</comment>
<feature type="domain" description="Glycosyltransferase 2-like" evidence="4">
    <location>
        <begin position="1"/>
        <end position="126"/>
    </location>
</feature>
<dbReference type="SUPFAM" id="SSF53448">
    <property type="entry name" value="Nucleotide-diphospho-sugar transferases"/>
    <property type="match status" value="1"/>
</dbReference>
<evidence type="ECO:0000313" key="6">
    <source>
        <dbReference type="Proteomes" id="UP000005258"/>
    </source>
</evidence>
<name>I3TQU0_TISMK</name>
<keyword evidence="3 5" id="KW-0808">Transferase</keyword>
<keyword evidence="2" id="KW-0328">Glycosyltransferase</keyword>
<gene>
    <name evidence="5" type="ordered locus">TMO_3290</name>
</gene>
<dbReference type="HOGENOM" id="CLU_025996_0_0_5"/>
<evidence type="ECO:0000256" key="2">
    <source>
        <dbReference type="ARBA" id="ARBA00022676"/>
    </source>
</evidence>
<dbReference type="eggNOG" id="COG0463">
    <property type="taxonomic scope" value="Bacteria"/>
</dbReference>
<keyword evidence="6" id="KW-1185">Reference proteome</keyword>
<dbReference type="Gene3D" id="3.90.550.10">
    <property type="entry name" value="Spore Coat Polysaccharide Biosynthesis Protein SpsA, Chain A"/>
    <property type="match status" value="1"/>
</dbReference>
<evidence type="ECO:0000313" key="5">
    <source>
        <dbReference type="EMBL" id="AFK55128.1"/>
    </source>
</evidence>
<dbReference type="Pfam" id="PF00535">
    <property type="entry name" value="Glycos_transf_2"/>
    <property type="match status" value="1"/>
</dbReference>
<dbReference type="Proteomes" id="UP000005258">
    <property type="component" value="Chromosome"/>
</dbReference>
<reference evidence="5 6" key="1">
    <citation type="journal article" date="2012" name="J. Am. Chem. Soc.">
        <title>Bacterial biosynthesis and maturation of the didemnin anti-cancer agents.</title>
        <authorList>
            <person name="Xu Y."/>
            <person name="Kersten R.D."/>
            <person name="Nam S.J."/>
            <person name="Lu L."/>
            <person name="Al-Suwailem A.M."/>
            <person name="Zheng H."/>
            <person name="Fenical W."/>
            <person name="Dorrestein P.C."/>
            <person name="Moore B.S."/>
            <person name="Qian P.Y."/>
        </authorList>
    </citation>
    <scope>NUCLEOTIDE SEQUENCE [LARGE SCALE GENOMIC DNA]</scope>
    <source>
        <strain evidence="5 6">KA081020-065</strain>
    </source>
</reference>
<accession>I3TQU0</accession>
<dbReference type="PANTHER" id="PTHR43685">
    <property type="entry name" value="GLYCOSYLTRANSFERASE"/>
    <property type="match status" value="1"/>
</dbReference>
<dbReference type="KEGG" id="tmo:TMO_3290"/>
<dbReference type="InterPro" id="IPR050834">
    <property type="entry name" value="Glycosyltransf_2"/>
</dbReference>
<dbReference type="InterPro" id="IPR029044">
    <property type="entry name" value="Nucleotide-diphossugar_trans"/>
</dbReference>
<dbReference type="EMBL" id="CP003236">
    <property type="protein sequence ID" value="AFK55128.1"/>
    <property type="molecule type" value="Genomic_DNA"/>
</dbReference>
<evidence type="ECO:0000256" key="1">
    <source>
        <dbReference type="ARBA" id="ARBA00006739"/>
    </source>
</evidence>
<dbReference type="CDD" id="cd00761">
    <property type="entry name" value="Glyco_tranf_GTA_type"/>
    <property type="match status" value="1"/>
</dbReference>
<dbReference type="STRING" id="1110502.TMO_3290"/>
<protein>
    <submittedName>
        <fullName evidence="5">Glycosyl transferase family 2</fullName>
    </submittedName>
</protein>
<dbReference type="GO" id="GO:0016757">
    <property type="term" value="F:glycosyltransferase activity"/>
    <property type="evidence" value="ECO:0007669"/>
    <property type="project" value="UniProtKB-KW"/>
</dbReference>
<dbReference type="AlphaFoldDB" id="I3TQU0"/>
<sequence length="302" mass="34630">MAVYDGAAFVAEAIASVLAQTHRHLELIVVDDGSTDDTVAVVRSHAARDPRIRLLCRPHQGHAQTLNAGIAAAQGSFIARIDHDDLWHPQRLERQLNWMERHGIDICGAWARRFGAASGTIRFARGHEAIRYETLFTCPILDSATLFRGAVLRDNPYPPDAIVRQELVQCVRLLPHYRFANLPRVLCDYRFHDRQKTGRFRPLIAYRHAQLCQQHFARMFPDATVAEQATFAAITGAGSAPLDRSGIEAAVRLFTDRLCPPDREARLRMRRRWRYLWAKGIRNEDRDIEVYQRVFRAFRQRA</sequence>
<proteinExistence type="inferred from homology"/>
<dbReference type="PANTHER" id="PTHR43685:SF5">
    <property type="entry name" value="GLYCOSYLTRANSFERASE EPSE-RELATED"/>
    <property type="match status" value="1"/>
</dbReference>
<organism evidence="5 6">
    <name type="scientific">Tistrella mobilis (strain KA081020-065)</name>
    <dbReference type="NCBI Taxonomy" id="1110502"/>
    <lineage>
        <taxon>Bacteria</taxon>
        <taxon>Pseudomonadati</taxon>
        <taxon>Pseudomonadota</taxon>
        <taxon>Alphaproteobacteria</taxon>
        <taxon>Geminicoccales</taxon>
        <taxon>Geminicoccaceae</taxon>
        <taxon>Tistrella</taxon>
    </lineage>
</organism>
<evidence type="ECO:0000259" key="4">
    <source>
        <dbReference type="Pfam" id="PF00535"/>
    </source>
</evidence>
<dbReference type="InterPro" id="IPR001173">
    <property type="entry name" value="Glyco_trans_2-like"/>
</dbReference>